<feature type="transmembrane region" description="Helical" evidence="1">
    <location>
        <begin position="189"/>
        <end position="211"/>
    </location>
</feature>
<dbReference type="InterPro" id="IPR000883">
    <property type="entry name" value="Cyt_C_Oxase_1"/>
</dbReference>
<feature type="transmembrane region" description="Helical" evidence="1">
    <location>
        <begin position="86"/>
        <end position="106"/>
    </location>
</feature>
<feature type="transmembrane region" description="Helical" evidence="1">
    <location>
        <begin position="253"/>
        <end position="271"/>
    </location>
</feature>
<dbReference type="Proteomes" id="UP000284892">
    <property type="component" value="Unassembled WGS sequence"/>
</dbReference>
<keyword evidence="1" id="KW-1133">Transmembrane helix</keyword>
<comment type="caution">
    <text evidence="2">The sequence shown here is derived from an EMBL/GenBank/DDBJ whole genome shotgun (WGS) entry which is preliminary data.</text>
</comment>
<dbReference type="Gene3D" id="1.20.210.10">
    <property type="entry name" value="Cytochrome c oxidase-like, subunit I domain"/>
    <property type="match status" value="1"/>
</dbReference>
<sequence>MKNKTALLFLIAALYVLILGTLFGLLASLQYSLPDFLKELIPLNKMRPLHTTTVISWIILSATGSIYFYISKVEHLSLFSFKLQKVHLGIFMLTGIAIYVSLVFGKMEGREYLAFTPILTIPILLGWFLFGINYFKTIRKHVVNWPIYFWMWGTGIVFIIYHLCEAYLWLIPSFRTHFIKDTIVQWKSYGSFVGSWNMLVYGIAIYVMSKIKNDVSLARGKKVFFFYFLGLSNLMLGWAHHTYFVPTLPWIRYLSYGVSMTEWILLIHIIYSWKKSLTKKEKQDNSMAYKFLMAADFWVFINLIIALLISIPAINLFTHGTHITVAHSMGTTIGINTSILLASLFFIVSKVKGEVIMFQKLKKVYYVFNSSLLVFFSVLLFAGAKKANWMFFEKNTSFSMMQDSLYLTYIAFFVFGLVLATSITILAITLLKVLHKAYKKEATSTL</sequence>
<dbReference type="RefSeq" id="WP_120199385.1">
    <property type="nucleotide sequence ID" value="NZ_RAQJ01000001.1"/>
</dbReference>
<dbReference type="Pfam" id="PF00115">
    <property type="entry name" value="COX1"/>
    <property type="match status" value="1"/>
</dbReference>
<dbReference type="GO" id="GO:0020037">
    <property type="term" value="F:heme binding"/>
    <property type="evidence" value="ECO:0007669"/>
    <property type="project" value="InterPro"/>
</dbReference>
<reference evidence="2 3" key="1">
    <citation type="submission" date="2018-09" db="EMBL/GenBank/DDBJ databases">
        <title>Genomic Encyclopedia of Archaeal and Bacterial Type Strains, Phase II (KMG-II): from individual species to whole genera.</title>
        <authorList>
            <person name="Goeker M."/>
        </authorList>
    </citation>
    <scope>NUCLEOTIDE SEQUENCE [LARGE SCALE GENOMIC DNA]</scope>
    <source>
        <strain evidence="2 3">DSM 26283</strain>
    </source>
</reference>
<feature type="transmembrane region" description="Helical" evidence="1">
    <location>
        <begin position="223"/>
        <end position="241"/>
    </location>
</feature>
<dbReference type="SUPFAM" id="SSF81442">
    <property type="entry name" value="Cytochrome c oxidase subunit I-like"/>
    <property type="match status" value="1"/>
</dbReference>
<dbReference type="GO" id="GO:0016020">
    <property type="term" value="C:membrane"/>
    <property type="evidence" value="ECO:0007669"/>
    <property type="project" value="InterPro"/>
</dbReference>
<feature type="transmembrane region" description="Helical" evidence="1">
    <location>
        <begin position="112"/>
        <end position="135"/>
    </location>
</feature>
<organism evidence="2 3">
    <name type="scientific">Ichthyenterobacterium magnum</name>
    <dbReference type="NCBI Taxonomy" id="1230530"/>
    <lineage>
        <taxon>Bacteria</taxon>
        <taxon>Pseudomonadati</taxon>
        <taxon>Bacteroidota</taxon>
        <taxon>Flavobacteriia</taxon>
        <taxon>Flavobacteriales</taxon>
        <taxon>Flavobacteriaceae</taxon>
        <taxon>Ichthyenterobacterium</taxon>
    </lineage>
</organism>
<dbReference type="OrthoDB" id="9767153at2"/>
<feature type="transmembrane region" description="Helical" evidence="1">
    <location>
        <begin position="404"/>
        <end position="431"/>
    </location>
</feature>
<evidence type="ECO:0000256" key="1">
    <source>
        <dbReference type="SAM" id="Phobius"/>
    </source>
</evidence>
<protein>
    <submittedName>
        <fullName evidence="2">Nitric oxide reductase subunit B</fullName>
    </submittedName>
</protein>
<feature type="transmembrane region" description="Helical" evidence="1">
    <location>
        <begin position="49"/>
        <end position="70"/>
    </location>
</feature>
<feature type="transmembrane region" description="Helical" evidence="1">
    <location>
        <begin position="291"/>
        <end position="314"/>
    </location>
</feature>
<dbReference type="GO" id="GO:0004129">
    <property type="term" value="F:cytochrome-c oxidase activity"/>
    <property type="evidence" value="ECO:0007669"/>
    <property type="project" value="InterPro"/>
</dbReference>
<dbReference type="InterPro" id="IPR036927">
    <property type="entry name" value="Cyt_c_oxase-like_su1_sf"/>
</dbReference>
<accession>A0A420DVC6</accession>
<feature type="transmembrane region" description="Helical" evidence="1">
    <location>
        <begin position="7"/>
        <end position="29"/>
    </location>
</feature>
<feature type="transmembrane region" description="Helical" evidence="1">
    <location>
        <begin position="364"/>
        <end position="384"/>
    </location>
</feature>
<dbReference type="GO" id="GO:0009060">
    <property type="term" value="P:aerobic respiration"/>
    <property type="evidence" value="ECO:0007669"/>
    <property type="project" value="InterPro"/>
</dbReference>
<name>A0A420DVC6_9FLAO</name>
<dbReference type="EMBL" id="RAQJ01000001">
    <property type="protein sequence ID" value="RKE98160.1"/>
    <property type="molecule type" value="Genomic_DNA"/>
</dbReference>
<feature type="transmembrane region" description="Helical" evidence="1">
    <location>
        <begin position="326"/>
        <end position="348"/>
    </location>
</feature>
<feature type="transmembrane region" description="Helical" evidence="1">
    <location>
        <begin position="147"/>
        <end position="169"/>
    </location>
</feature>
<evidence type="ECO:0000313" key="3">
    <source>
        <dbReference type="Proteomes" id="UP000284892"/>
    </source>
</evidence>
<keyword evidence="1" id="KW-0472">Membrane</keyword>
<keyword evidence="3" id="KW-1185">Reference proteome</keyword>
<proteinExistence type="predicted"/>
<keyword evidence="1" id="KW-0812">Transmembrane</keyword>
<gene>
    <name evidence="2" type="ORF">BXY80_0235</name>
</gene>
<evidence type="ECO:0000313" key="2">
    <source>
        <dbReference type="EMBL" id="RKE98160.1"/>
    </source>
</evidence>
<dbReference type="AlphaFoldDB" id="A0A420DVC6"/>